<dbReference type="InterPro" id="IPR004821">
    <property type="entry name" value="Cyt_trans-like"/>
</dbReference>
<accession>A0A0U9HLV4</accession>
<evidence type="ECO:0000256" key="6">
    <source>
        <dbReference type="ARBA" id="ARBA00022842"/>
    </source>
</evidence>
<dbReference type="CDD" id="cd02163">
    <property type="entry name" value="PPAT"/>
    <property type="match status" value="1"/>
</dbReference>
<comment type="similarity">
    <text evidence="9">Belongs to the bacterial CoaD family.</text>
</comment>
<evidence type="ECO:0000256" key="2">
    <source>
        <dbReference type="ARBA" id="ARBA00022679"/>
    </source>
</evidence>
<keyword evidence="5 9" id="KW-0067">ATP-binding</keyword>
<keyword evidence="12" id="KW-1185">Reference proteome</keyword>
<keyword evidence="4 9" id="KW-0547">Nucleotide-binding</keyword>
<comment type="catalytic activity">
    <reaction evidence="8 9">
        <text>(R)-4'-phosphopantetheine + ATP + H(+) = 3'-dephospho-CoA + diphosphate</text>
        <dbReference type="Rhea" id="RHEA:19801"/>
        <dbReference type="ChEBI" id="CHEBI:15378"/>
        <dbReference type="ChEBI" id="CHEBI:30616"/>
        <dbReference type="ChEBI" id="CHEBI:33019"/>
        <dbReference type="ChEBI" id="CHEBI:57328"/>
        <dbReference type="ChEBI" id="CHEBI:61723"/>
        <dbReference type="EC" id="2.7.7.3"/>
    </reaction>
</comment>
<feature type="binding site" evidence="9">
    <location>
        <position position="75"/>
    </location>
    <ligand>
        <name>substrate</name>
    </ligand>
</feature>
<reference evidence="12" key="1">
    <citation type="submission" date="2016-01" db="EMBL/GenBank/DDBJ databases">
        <title>Draft genome sequence of Thermodesulfovibrio aggregans strain TGE-P1.</title>
        <authorList>
            <person name="Sekiguchi Y."/>
            <person name="Ohashi A."/>
            <person name="Matsuura N."/>
            <person name="Tourlousse M.D."/>
        </authorList>
    </citation>
    <scope>NUCLEOTIDE SEQUENCE [LARGE SCALE GENOMIC DNA]</scope>
    <source>
        <strain evidence="12">TGE-P1</strain>
    </source>
</reference>
<dbReference type="SUPFAM" id="SSF52374">
    <property type="entry name" value="Nucleotidylyl transferase"/>
    <property type="match status" value="1"/>
</dbReference>
<feature type="binding site" evidence="9">
    <location>
        <position position="18"/>
    </location>
    <ligand>
        <name>ATP</name>
        <dbReference type="ChEBI" id="CHEBI:30616"/>
    </ligand>
</feature>
<evidence type="ECO:0000313" key="12">
    <source>
        <dbReference type="Proteomes" id="UP000054976"/>
    </source>
</evidence>
<dbReference type="Pfam" id="PF01467">
    <property type="entry name" value="CTP_transf_like"/>
    <property type="match status" value="1"/>
</dbReference>
<dbReference type="NCBIfam" id="TIGR01510">
    <property type="entry name" value="coaD_prev_kdtB"/>
    <property type="match status" value="1"/>
</dbReference>
<evidence type="ECO:0000256" key="5">
    <source>
        <dbReference type="ARBA" id="ARBA00022840"/>
    </source>
</evidence>
<dbReference type="PANTHER" id="PTHR21342">
    <property type="entry name" value="PHOSPHOPANTETHEINE ADENYLYLTRANSFERASE"/>
    <property type="match status" value="1"/>
</dbReference>
<name>A0A0U9HLV4_9BACT</name>
<feature type="binding site" evidence="9">
    <location>
        <begin position="90"/>
        <end position="92"/>
    </location>
    <ligand>
        <name>ATP</name>
        <dbReference type="ChEBI" id="CHEBI:30616"/>
    </ligand>
</feature>
<protein>
    <recommendedName>
        <fullName evidence="9">Phosphopantetheine adenylyltransferase</fullName>
        <ecNumber evidence="9">2.7.7.3</ecNumber>
    </recommendedName>
    <alternativeName>
        <fullName evidence="9">Dephospho-CoA pyrophosphorylase</fullName>
    </alternativeName>
    <alternativeName>
        <fullName evidence="9">Pantetheine-phosphate adenylyltransferase</fullName>
        <shortName evidence="9">PPAT</shortName>
    </alternativeName>
</protein>
<proteinExistence type="inferred from homology"/>
<keyword evidence="2 9" id="KW-0808">Transferase</keyword>
<dbReference type="GO" id="GO:0005737">
    <property type="term" value="C:cytoplasm"/>
    <property type="evidence" value="ECO:0007669"/>
    <property type="project" value="UniProtKB-SubCell"/>
</dbReference>
<dbReference type="GO" id="GO:0005524">
    <property type="term" value="F:ATP binding"/>
    <property type="evidence" value="ECO:0007669"/>
    <property type="project" value="UniProtKB-KW"/>
</dbReference>
<keyword evidence="1 9" id="KW-0963">Cytoplasm</keyword>
<gene>
    <name evidence="9" type="primary">coaD</name>
    <name evidence="11" type="ORF">TAGGR_1244</name>
</gene>
<feature type="binding site" evidence="9">
    <location>
        <position position="89"/>
    </location>
    <ligand>
        <name>substrate</name>
    </ligand>
</feature>
<dbReference type="GO" id="GO:0015937">
    <property type="term" value="P:coenzyme A biosynthetic process"/>
    <property type="evidence" value="ECO:0007669"/>
    <property type="project" value="UniProtKB-UniRule"/>
</dbReference>
<feature type="binding site" evidence="9">
    <location>
        <position position="10"/>
    </location>
    <ligand>
        <name>substrate</name>
    </ligand>
</feature>
<dbReference type="InterPro" id="IPR001980">
    <property type="entry name" value="PPAT"/>
</dbReference>
<sequence>MKKIGIYPGTFDPITNGHLDVIKRALKIFDELIVAVAVSSYKKNPVFTVEERVHFIKETTKGLKNLKVESFDGLLVDFLKEKGAVAIVRGLRAVSDYEFELQLAHANRRLFKEAETVFLMPSEEYSFLSSSIVKEIAYFGGSVKNLVPPIVEKALKEKFQNLRGLS</sequence>
<dbReference type="NCBIfam" id="TIGR00125">
    <property type="entry name" value="cyt_tran_rel"/>
    <property type="match status" value="1"/>
</dbReference>
<evidence type="ECO:0000256" key="1">
    <source>
        <dbReference type="ARBA" id="ARBA00022490"/>
    </source>
</evidence>
<dbReference type="GO" id="GO:0004595">
    <property type="term" value="F:pantetheine-phosphate adenylyltransferase activity"/>
    <property type="evidence" value="ECO:0007669"/>
    <property type="project" value="UniProtKB-UniRule"/>
</dbReference>
<dbReference type="RefSeq" id="WP_059175553.1">
    <property type="nucleotide sequence ID" value="NZ_BCNO01000001.1"/>
</dbReference>
<dbReference type="STRING" id="86166.TAGGR_1244"/>
<dbReference type="PRINTS" id="PR01020">
    <property type="entry name" value="LPSBIOSNTHSS"/>
</dbReference>
<evidence type="ECO:0000256" key="8">
    <source>
        <dbReference type="ARBA" id="ARBA00029346"/>
    </source>
</evidence>
<comment type="function">
    <text evidence="9">Reversibly transfers an adenylyl group from ATP to 4'-phosphopantetheine, yielding dephospho-CoA (dPCoA) and pyrophosphate.</text>
</comment>
<dbReference type="HAMAP" id="MF_00151">
    <property type="entry name" value="PPAT_bact"/>
    <property type="match status" value="1"/>
</dbReference>
<feature type="binding site" evidence="9">
    <location>
        <position position="42"/>
    </location>
    <ligand>
        <name>substrate</name>
    </ligand>
</feature>
<keyword evidence="7 9" id="KW-0173">Coenzyme A biosynthesis</keyword>
<dbReference type="EC" id="2.7.7.3" evidence="9"/>
<feature type="site" description="Transition state stabilizer" evidence="9">
    <location>
        <position position="18"/>
    </location>
</feature>
<dbReference type="EMBL" id="BCNO01000001">
    <property type="protein sequence ID" value="GAQ94072.1"/>
    <property type="molecule type" value="Genomic_DNA"/>
</dbReference>
<dbReference type="InterPro" id="IPR014729">
    <property type="entry name" value="Rossmann-like_a/b/a_fold"/>
</dbReference>
<feature type="binding site" evidence="9">
    <location>
        <begin position="125"/>
        <end position="131"/>
    </location>
    <ligand>
        <name>ATP</name>
        <dbReference type="ChEBI" id="CHEBI:30616"/>
    </ligand>
</feature>
<dbReference type="Proteomes" id="UP000054976">
    <property type="component" value="Unassembled WGS sequence"/>
</dbReference>
<dbReference type="PANTHER" id="PTHR21342:SF1">
    <property type="entry name" value="PHOSPHOPANTETHEINE ADENYLYLTRANSFERASE"/>
    <property type="match status" value="1"/>
</dbReference>
<evidence type="ECO:0000256" key="7">
    <source>
        <dbReference type="ARBA" id="ARBA00022993"/>
    </source>
</evidence>
<feature type="binding site" evidence="9">
    <location>
        <position position="100"/>
    </location>
    <ligand>
        <name>ATP</name>
        <dbReference type="ChEBI" id="CHEBI:30616"/>
    </ligand>
</feature>
<comment type="subcellular location">
    <subcellularLocation>
        <location evidence="9">Cytoplasm</location>
    </subcellularLocation>
</comment>
<comment type="pathway">
    <text evidence="9">Cofactor biosynthesis; coenzyme A biosynthesis; CoA from (R)-pantothenate: step 4/5.</text>
</comment>
<dbReference type="Gene3D" id="3.40.50.620">
    <property type="entry name" value="HUPs"/>
    <property type="match status" value="1"/>
</dbReference>
<comment type="caution">
    <text evidence="11">The sequence shown here is derived from an EMBL/GenBank/DDBJ whole genome shotgun (WGS) entry which is preliminary data.</text>
</comment>
<comment type="cofactor">
    <cofactor evidence="9">
        <name>Mg(2+)</name>
        <dbReference type="ChEBI" id="CHEBI:18420"/>
    </cofactor>
</comment>
<evidence type="ECO:0000256" key="3">
    <source>
        <dbReference type="ARBA" id="ARBA00022695"/>
    </source>
</evidence>
<evidence type="ECO:0000256" key="4">
    <source>
        <dbReference type="ARBA" id="ARBA00022741"/>
    </source>
</evidence>
<dbReference type="AlphaFoldDB" id="A0A0U9HLV4"/>
<keyword evidence="6 9" id="KW-0460">Magnesium</keyword>
<keyword evidence="3 9" id="KW-0548">Nucleotidyltransferase</keyword>
<organism evidence="11 12">
    <name type="scientific">Thermodesulfovibrio aggregans</name>
    <dbReference type="NCBI Taxonomy" id="86166"/>
    <lineage>
        <taxon>Bacteria</taxon>
        <taxon>Pseudomonadati</taxon>
        <taxon>Nitrospirota</taxon>
        <taxon>Thermodesulfovibrionia</taxon>
        <taxon>Thermodesulfovibrionales</taxon>
        <taxon>Thermodesulfovibrionaceae</taxon>
        <taxon>Thermodesulfovibrio</taxon>
    </lineage>
</organism>
<feature type="domain" description="Cytidyltransferase-like" evidence="10">
    <location>
        <begin position="6"/>
        <end position="135"/>
    </location>
</feature>
<evidence type="ECO:0000259" key="10">
    <source>
        <dbReference type="Pfam" id="PF01467"/>
    </source>
</evidence>
<feature type="binding site" evidence="9">
    <location>
        <begin position="10"/>
        <end position="11"/>
    </location>
    <ligand>
        <name>ATP</name>
        <dbReference type="ChEBI" id="CHEBI:30616"/>
    </ligand>
</feature>
<evidence type="ECO:0000256" key="9">
    <source>
        <dbReference type="HAMAP-Rule" id="MF_00151"/>
    </source>
</evidence>
<dbReference type="UniPathway" id="UPA00241">
    <property type="reaction ID" value="UER00355"/>
</dbReference>
<comment type="subunit">
    <text evidence="9">Homohexamer.</text>
</comment>
<dbReference type="OrthoDB" id="9806661at2"/>
<evidence type="ECO:0000313" key="11">
    <source>
        <dbReference type="EMBL" id="GAQ94072.1"/>
    </source>
</evidence>